<dbReference type="GO" id="GO:0016853">
    <property type="term" value="F:isomerase activity"/>
    <property type="evidence" value="ECO:0007669"/>
    <property type="project" value="UniProtKB-KW"/>
</dbReference>
<keyword evidence="1" id="KW-0413">Isomerase</keyword>
<gene>
    <name evidence="1" type="ORF">HMPREF9094_1159</name>
</gene>
<sequence>EKMKKYIVEHEYDGYEIGTYLKEIKGYSSRGLRNLEIYLNGKRIKSNTKKIKN</sequence>
<dbReference type="HOGENOM" id="CLU_3073235_0_0_0"/>
<proteinExistence type="predicted"/>
<accession>F9EMK4</accession>
<dbReference type="EC" id="5.4.99.-" evidence="1"/>
<dbReference type="Proteomes" id="UP000005392">
    <property type="component" value="Unassembled WGS sequence"/>
</dbReference>
<evidence type="ECO:0000313" key="1">
    <source>
        <dbReference type="EMBL" id="EGQ79821.1"/>
    </source>
</evidence>
<keyword evidence="2" id="KW-1185">Reference proteome</keyword>
<comment type="caution">
    <text evidence="1">The sequence shown here is derived from an EMBL/GenBank/DDBJ whole genome shotgun (WGS) entry which is preliminary data.</text>
</comment>
<dbReference type="EMBL" id="AFQD01000189">
    <property type="protein sequence ID" value="EGQ79821.1"/>
    <property type="molecule type" value="Genomic_DNA"/>
</dbReference>
<dbReference type="AlphaFoldDB" id="F9EMK4"/>
<dbReference type="PATRIC" id="fig|997347.4.peg.1081"/>
<reference evidence="1 2" key="1">
    <citation type="submission" date="2011-05" db="EMBL/GenBank/DDBJ databases">
        <authorList>
            <person name="Muzny D."/>
            <person name="Qin X."/>
            <person name="Deng J."/>
            <person name="Jiang H."/>
            <person name="Liu Y."/>
            <person name="Qu J."/>
            <person name="Song X.-Z."/>
            <person name="Zhang L."/>
            <person name="Thornton R."/>
            <person name="Coyle M."/>
            <person name="Francisco L."/>
            <person name="Jackson L."/>
            <person name="Javaid M."/>
            <person name="Korchina V."/>
            <person name="Kovar C."/>
            <person name="Mata R."/>
            <person name="Mathew T."/>
            <person name="Ngo R."/>
            <person name="Nguyen L."/>
            <person name="Nguyen N."/>
            <person name="Okwuonu G."/>
            <person name="Ongeri F."/>
            <person name="Pham C."/>
            <person name="Simmons D."/>
            <person name="Wilczek-Boney K."/>
            <person name="Hale W."/>
            <person name="Jakkamsetti A."/>
            <person name="Pham P."/>
            <person name="Ruth R."/>
            <person name="San Lucas F."/>
            <person name="Warren J."/>
            <person name="Zhang J."/>
            <person name="Zhao Z."/>
            <person name="Zhou C."/>
            <person name="Zhu D."/>
            <person name="Lee S."/>
            <person name="Bess C."/>
            <person name="Blankenburg K."/>
            <person name="Forbes L."/>
            <person name="Fu Q."/>
            <person name="Gubbala S."/>
            <person name="Hirani K."/>
            <person name="Jayaseelan J.C."/>
            <person name="Lara F."/>
            <person name="Munidasa M."/>
            <person name="Palculict T."/>
            <person name="Patil S."/>
            <person name="Pu L.-L."/>
            <person name="Saada N."/>
            <person name="Tang L."/>
            <person name="Weissenberger G."/>
            <person name="Zhu Y."/>
            <person name="Hemphill L."/>
            <person name="Shang Y."/>
            <person name="Youmans B."/>
            <person name="Ayvaz T."/>
            <person name="Ross M."/>
            <person name="Santibanez J."/>
            <person name="Aqrawi P."/>
            <person name="Gross S."/>
            <person name="Joshi V."/>
            <person name="Fowler G."/>
            <person name="Nazareth L."/>
            <person name="Reid J."/>
            <person name="Worley K."/>
            <person name="Petrosino J."/>
            <person name="Highlander S."/>
            <person name="Gibbs R."/>
        </authorList>
    </citation>
    <scope>NUCLEOTIDE SEQUENCE [LARGE SCALE GENOMIC DNA]</scope>
    <source>
        <strain evidence="1 2">ATCC 51191</strain>
    </source>
</reference>
<organism evidence="1 2">
    <name type="scientific">Fusobacterium animalis ATCC 51191</name>
    <dbReference type="NCBI Taxonomy" id="997347"/>
    <lineage>
        <taxon>Bacteria</taxon>
        <taxon>Fusobacteriati</taxon>
        <taxon>Fusobacteriota</taxon>
        <taxon>Fusobacteriia</taxon>
        <taxon>Fusobacteriales</taxon>
        <taxon>Fusobacteriaceae</taxon>
        <taxon>Fusobacterium</taxon>
    </lineage>
</organism>
<protein>
    <submittedName>
        <fullName evidence="1">Ribosomal large subunit pseudouridine synthase D</fullName>
        <ecNumber evidence="1">5.4.99.-</ecNumber>
    </submittedName>
</protein>
<feature type="non-terminal residue" evidence="1">
    <location>
        <position position="1"/>
    </location>
</feature>
<evidence type="ECO:0000313" key="2">
    <source>
        <dbReference type="Proteomes" id="UP000005392"/>
    </source>
</evidence>
<name>F9EMK4_9FUSO</name>